<name>A0A8T0NB29_PANVG</name>
<protein>
    <submittedName>
        <fullName evidence="2">Uncharacterized protein</fullName>
    </submittedName>
</protein>
<evidence type="ECO:0000313" key="3">
    <source>
        <dbReference type="Proteomes" id="UP000823388"/>
    </source>
</evidence>
<proteinExistence type="predicted"/>
<dbReference type="AlphaFoldDB" id="A0A8T0NB29"/>
<feature type="compositionally biased region" description="Polar residues" evidence="1">
    <location>
        <begin position="1"/>
        <end position="19"/>
    </location>
</feature>
<accession>A0A8T0NB29</accession>
<comment type="caution">
    <text evidence="2">The sequence shown here is derived from an EMBL/GenBank/DDBJ whole genome shotgun (WGS) entry which is preliminary data.</text>
</comment>
<evidence type="ECO:0000256" key="1">
    <source>
        <dbReference type="SAM" id="MobiDB-lite"/>
    </source>
</evidence>
<gene>
    <name evidence="2" type="ORF">PVAP13_9NG792366</name>
</gene>
<feature type="region of interest" description="Disordered" evidence="1">
    <location>
        <begin position="1"/>
        <end position="87"/>
    </location>
</feature>
<feature type="compositionally biased region" description="Basic and acidic residues" evidence="1">
    <location>
        <begin position="183"/>
        <end position="192"/>
    </location>
</feature>
<sequence length="281" mass="30124">MTKLTLTSNTNLFNPASKTPSPHPAHPAARRSNQGPTPGHRRQHTAGLLLQKPTPSTGRCRSRPRLLAAPPPRCGPSAGGREPLPPQIWGRRREAEVPAAAVLPSIRSAAAAPLPSIRSTAAARGARRRAVPLRPLRRRRSRCPPLPLAVPAIAPLALVVGRRSSCPTDRVRSRGRVKKREKKREGRGREWVGPRASMSGWKSRATAISASRPWCPVGRSCSCGATGRARPLGKARGVLFAPSVRPAKLRRRPARPCHGSCWSGGGVHVLCAAPLRKCSIA</sequence>
<evidence type="ECO:0000313" key="2">
    <source>
        <dbReference type="EMBL" id="KAG2544184.1"/>
    </source>
</evidence>
<dbReference type="EMBL" id="CM029054">
    <property type="protein sequence ID" value="KAG2544184.1"/>
    <property type="molecule type" value="Genomic_DNA"/>
</dbReference>
<organism evidence="2 3">
    <name type="scientific">Panicum virgatum</name>
    <name type="common">Blackwell switchgrass</name>
    <dbReference type="NCBI Taxonomy" id="38727"/>
    <lineage>
        <taxon>Eukaryota</taxon>
        <taxon>Viridiplantae</taxon>
        <taxon>Streptophyta</taxon>
        <taxon>Embryophyta</taxon>
        <taxon>Tracheophyta</taxon>
        <taxon>Spermatophyta</taxon>
        <taxon>Magnoliopsida</taxon>
        <taxon>Liliopsida</taxon>
        <taxon>Poales</taxon>
        <taxon>Poaceae</taxon>
        <taxon>PACMAD clade</taxon>
        <taxon>Panicoideae</taxon>
        <taxon>Panicodae</taxon>
        <taxon>Paniceae</taxon>
        <taxon>Panicinae</taxon>
        <taxon>Panicum</taxon>
        <taxon>Panicum sect. Hiantes</taxon>
    </lineage>
</organism>
<dbReference type="Proteomes" id="UP000823388">
    <property type="component" value="Chromosome 9N"/>
</dbReference>
<keyword evidence="3" id="KW-1185">Reference proteome</keyword>
<feature type="region of interest" description="Disordered" evidence="1">
    <location>
        <begin position="165"/>
        <end position="195"/>
    </location>
</feature>
<reference evidence="2" key="1">
    <citation type="submission" date="2020-05" db="EMBL/GenBank/DDBJ databases">
        <title>WGS assembly of Panicum virgatum.</title>
        <authorList>
            <person name="Lovell J.T."/>
            <person name="Jenkins J."/>
            <person name="Shu S."/>
            <person name="Juenger T.E."/>
            <person name="Schmutz J."/>
        </authorList>
    </citation>
    <scope>NUCLEOTIDE SEQUENCE</scope>
    <source>
        <strain evidence="2">AP13</strain>
    </source>
</reference>
<feature type="compositionally biased region" description="Basic residues" evidence="1">
    <location>
        <begin position="173"/>
        <end position="182"/>
    </location>
</feature>